<sequence length="395" mass="48451">MHTYSLRKSYNSRFMITTHYFQKLYKLNEIVEIKDKEYFNKEEYGYLYIFPQFKLFIPCKEILNKFYLSDKFIEKMLFSARIEEVIDSYTFLNINPTNENTCNKMHRSSNILKLICNKNISKEAIKFLSRILFDKRIKEMYNYHYFQKVINPNEQIKSYFPYIGTLMIHANILTYDNIHIVENFTTTIPNYFSHILYATNKNTQISAYKTIELEHYYSNYITNDKYETFHKKVIESLSNNYSFKLISYAIDQNILDYSTTLIYDKSSYCIYFSYSLIEYKQERILIIYFSNEDYLNRNYIFRNFNINDADEFIKKISHLINKGQTNYDEIKKYVKEYYDVNFYPFNIPLSFFFTDRYKVQDLIEYLTNFLNNDFQKNINYFTLYRNYKYEDKDFY</sequence>
<proteinExistence type="predicted"/>
<name>A0ABY5E611_9BACT</name>
<accession>A0ABY5E611</accession>
<organism evidence="1 2">
    <name type="scientific">Arcobacter roscoffensis</name>
    <dbReference type="NCBI Taxonomy" id="2961520"/>
    <lineage>
        <taxon>Bacteria</taxon>
        <taxon>Pseudomonadati</taxon>
        <taxon>Campylobacterota</taxon>
        <taxon>Epsilonproteobacteria</taxon>
        <taxon>Campylobacterales</taxon>
        <taxon>Arcobacteraceae</taxon>
        <taxon>Arcobacter</taxon>
    </lineage>
</organism>
<dbReference type="EMBL" id="CP100595">
    <property type="protein sequence ID" value="UTJ06206.1"/>
    <property type="molecule type" value="Genomic_DNA"/>
</dbReference>
<evidence type="ECO:0000313" key="2">
    <source>
        <dbReference type="Proteomes" id="UP001060012"/>
    </source>
</evidence>
<dbReference type="RefSeq" id="WP_254576386.1">
    <property type="nucleotide sequence ID" value="NZ_CP100595.1"/>
</dbReference>
<evidence type="ECO:0000313" key="1">
    <source>
        <dbReference type="EMBL" id="UTJ06206.1"/>
    </source>
</evidence>
<gene>
    <name evidence="1" type="ORF">NJU99_13265</name>
</gene>
<keyword evidence="2" id="KW-1185">Reference proteome</keyword>
<reference evidence="1" key="1">
    <citation type="submission" date="2022-07" db="EMBL/GenBank/DDBJ databases">
        <title>Arcobacter roscoffensis sp. nov., a marine bacterium isolated from coastal seawater collected from Roscoff, France.</title>
        <authorList>
            <person name="Pascual J."/>
            <person name="Lepeaux C."/>
            <person name="Methner A."/>
            <person name="Overmann J."/>
        </authorList>
    </citation>
    <scope>NUCLEOTIDE SEQUENCE</scope>
    <source>
        <strain evidence="1">ARW1-2F2</strain>
    </source>
</reference>
<dbReference type="Proteomes" id="UP001060012">
    <property type="component" value="Chromosome"/>
</dbReference>
<protein>
    <submittedName>
        <fullName evidence="1">Uncharacterized protein</fullName>
    </submittedName>
</protein>